<evidence type="ECO:0000313" key="2">
    <source>
        <dbReference type="Proteomes" id="UP001055039"/>
    </source>
</evidence>
<dbReference type="InterPro" id="IPR045422">
    <property type="entry name" value="DUF6511"/>
</dbReference>
<gene>
    <name evidence="1" type="ORF">LNAOJCKE_5202</name>
</gene>
<proteinExistence type="predicted"/>
<organism evidence="1 2">
    <name type="scientific">Methylorubrum aminovorans</name>
    <dbReference type="NCBI Taxonomy" id="269069"/>
    <lineage>
        <taxon>Bacteria</taxon>
        <taxon>Pseudomonadati</taxon>
        <taxon>Pseudomonadota</taxon>
        <taxon>Alphaproteobacteria</taxon>
        <taxon>Hyphomicrobiales</taxon>
        <taxon>Methylobacteriaceae</taxon>
        <taxon>Methylorubrum</taxon>
    </lineage>
</organism>
<protein>
    <recommendedName>
        <fullName evidence="3">Zinc finger Ogr/Delta-type domain-containing protein</fullName>
    </recommendedName>
</protein>
<comment type="caution">
    <text evidence="1">The sequence shown here is derived from an EMBL/GenBank/DDBJ whole genome shotgun (WGS) entry which is preliminary data.</text>
</comment>
<dbReference type="RefSeq" id="WP_238228845.1">
    <property type="nucleotide sequence ID" value="NZ_BAAADH010000054.1"/>
</dbReference>
<evidence type="ECO:0000313" key="1">
    <source>
        <dbReference type="EMBL" id="GJE67966.1"/>
    </source>
</evidence>
<reference evidence="1" key="2">
    <citation type="submission" date="2021-08" db="EMBL/GenBank/DDBJ databases">
        <authorList>
            <person name="Tani A."/>
            <person name="Ola A."/>
            <person name="Ogura Y."/>
            <person name="Katsura K."/>
            <person name="Hayashi T."/>
        </authorList>
    </citation>
    <scope>NUCLEOTIDE SEQUENCE</scope>
    <source>
        <strain evidence="1">NBRC 15686</strain>
    </source>
</reference>
<keyword evidence="2" id="KW-1185">Reference proteome</keyword>
<accession>A0ABQ4UKV1</accession>
<dbReference type="Pfam" id="PF20121">
    <property type="entry name" value="DUF6511"/>
    <property type="match status" value="1"/>
</dbReference>
<name>A0ABQ4UKV1_9HYPH</name>
<dbReference type="EMBL" id="BPRC01000038">
    <property type="protein sequence ID" value="GJE67966.1"/>
    <property type="molecule type" value="Genomic_DNA"/>
</dbReference>
<sequence length="130" mass="14114">MTATQPDGSTTVSRIKGDREPVICGVCRRRATTGLGWAGQQGRPILWLCDDPTCGQVARSVYEMPKLKLDAFEEAARDDAGEMAGAYLDSIGKTDLATLTADEWATLLHQVIVGFEAGLRTRILKNMAPF</sequence>
<evidence type="ECO:0008006" key="3">
    <source>
        <dbReference type="Google" id="ProtNLM"/>
    </source>
</evidence>
<dbReference type="Proteomes" id="UP001055039">
    <property type="component" value="Unassembled WGS sequence"/>
</dbReference>
<reference evidence="1" key="1">
    <citation type="journal article" date="2021" name="Front. Microbiol.">
        <title>Comprehensive Comparative Genomics and Phenotyping of Methylobacterium Species.</title>
        <authorList>
            <person name="Alessa O."/>
            <person name="Ogura Y."/>
            <person name="Fujitani Y."/>
            <person name="Takami H."/>
            <person name="Hayashi T."/>
            <person name="Sahin N."/>
            <person name="Tani A."/>
        </authorList>
    </citation>
    <scope>NUCLEOTIDE SEQUENCE</scope>
    <source>
        <strain evidence="1">NBRC 15686</strain>
    </source>
</reference>